<evidence type="ECO:0000256" key="3">
    <source>
        <dbReference type="ARBA" id="ARBA00022840"/>
    </source>
</evidence>
<keyword evidence="2" id="KW-0547">Nucleotide-binding</keyword>
<proteinExistence type="predicted"/>
<name>A0ABS8YJQ1_9BACL</name>
<evidence type="ECO:0000313" key="6">
    <source>
        <dbReference type="Proteomes" id="UP001199916"/>
    </source>
</evidence>
<keyword evidence="1" id="KW-0813">Transport</keyword>
<dbReference type="PANTHER" id="PTHR42711:SF18">
    <property type="entry name" value="ABC TRANSPORTER, ATP-BINDING PROTEIN"/>
    <property type="match status" value="1"/>
</dbReference>
<evidence type="ECO:0000256" key="1">
    <source>
        <dbReference type="ARBA" id="ARBA00022448"/>
    </source>
</evidence>
<dbReference type="RefSeq" id="WP_233697200.1">
    <property type="nucleotide sequence ID" value="NZ_JAJNBZ010000010.1"/>
</dbReference>
<feature type="domain" description="ABC transporter" evidence="4">
    <location>
        <begin position="2"/>
        <end position="230"/>
    </location>
</feature>
<dbReference type="SMART" id="SM00382">
    <property type="entry name" value="AAA"/>
    <property type="match status" value="1"/>
</dbReference>
<dbReference type="InterPro" id="IPR003593">
    <property type="entry name" value="AAA+_ATPase"/>
</dbReference>
<dbReference type="GO" id="GO:0005524">
    <property type="term" value="F:ATP binding"/>
    <property type="evidence" value="ECO:0007669"/>
    <property type="project" value="UniProtKB-KW"/>
</dbReference>
<accession>A0ABS8YJQ1</accession>
<reference evidence="5 6" key="1">
    <citation type="submission" date="2021-11" db="EMBL/GenBank/DDBJ databases">
        <title>Draft genome sequence of Paenibacillus profundus YoMME, a new Gram-positive bacteria with exoelectrogenic properties.</title>
        <authorList>
            <person name="Hubenova Y."/>
            <person name="Hubenova E."/>
            <person name="Manasiev Y."/>
            <person name="Peykov S."/>
            <person name="Mitov M."/>
        </authorList>
    </citation>
    <scope>NUCLEOTIDE SEQUENCE [LARGE SCALE GENOMIC DNA]</scope>
    <source>
        <strain evidence="5 6">YoMME</strain>
    </source>
</reference>
<sequence length="284" mass="32385">MIEVNQLRFKYPRHKDFTLKGLDFHIPQGEIFGFLGPSGAGKSTTQKILIGMLKRYEGSVRIMGKQLKDHGRDYYNAIGVAFEFPNFYSRFTALENLDLFRSLYDVKTEEPKKLLARVSLEEYGHMKVSDFSKGMKMRLNLCRALMHRPDILFLDEPTSGLDPVNAKTVKDIILQLKSLGNTIIITTHNMNVAEEICDRVAFIVDGEIRLIDAPRALKVREGKKAVRLEYREGTALRQADYQLEGIGDNESFLRLLRNGSIETIHTQEASLDQLFIQVTGRTLT</sequence>
<dbReference type="InterPro" id="IPR050763">
    <property type="entry name" value="ABC_transporter_ATP-binding"/>
</dbReference>
<dbReference type="Pfam" id="PF00005">
    <property type="entry name" value="ABC_tran"/>
    <property type="match status" value="1"/>
</dbReference>
<dbReference type="CDD" id="cd03230">
    <property type="entry name" value="ABC_DR_subfamily_A"/>
    <property type="match status" value="1"/>
</dbReference>
<dbReference type="PANTHER" id="PTHR42711">
    <property type="entry name" value="ABC TRANSPORTER ATP-BINDING PROTEIN"/>
    <property type="match status" value="1"/>
</dbReference>
<dbReference type="PROSITE" id="PS50893">
    <property type="entry name" value="ABC_TRANSPORTER_2"/>
    <property type="match status" value="1"/>
</dbReference>
<keyword evidence="6" id="KW-1185">Reference proteome</keyword>
<dbReference type="Gene3D" id="3.40.50.300">
    <property type="entry name" value="P-loop containing nucleotide triphosphate hydrolases"/>
    <property type="match status" value="1"/>
</dbReference>
<dbReference type="PROSITE" id="PS00211">
    <property type="entry name" value="ABC_TRANSPORTER_1"/>
    <property type="match status" value="1"/>
</dbReference>
<dbReference type="SUPFAM" id="SSF52540">
    <property type="entry name" value="P-loop containing nucleoside triphosphate hydrolases"/>
    <property type="match status" value="1"/>
</dbReference>
<evidence type="ECO:0000256" key="2">
    <source>
        <dbReference type="ARBA" id="ARBA00022741"/>
    </source>
</evidence>
<dbReference type="Proteomes" id="UP001199916">
    <property type="component" value="Unassembled WGS sequence"/>
</dbReference>
<dbReference type="InterPro" id="IPR017871">
    <property type="entry name" value="ABC_transporter-like_CS"/>
</dbReference>
<evidence type="ECO:0000313" key="5">
    <source>
        <dbReference type="EMBL" id="MCE5170467.1"/>
    </source>
</evidence>
<dbReference type="InterPro" id="IPR003439">
    <property type="entry name" value="ABC_transporter-like_ATP-bd"/>
</dbReference>
<evidence type="ECO:0000259" key="4">
    <source>
        <dbReference type="PROSITE" id="PS50893"/>
    </source>
</evidence>
<dbReference type="InterPro" id="IPR027417">
    <property type="entry name" value="P-loop_NTPase"/>
</dbReference>
<comment type="caution">
    <text evidence="5">The sequence shown here is derived from an EMBL/GenBank/DDBJ whole genome shotgun (WGS) entry which is preliminary data.</text>
</comment>
<keyword evidence="3 5" id="KW-0067">ATP-binding</keyword>
<protein>
    <submittedName>
        <fullName evidence="5">ABC transporter ATP-binding protein</fullName>
    </submittedName>
</protein>
<organism evidence="5 6">
    <name type="scientific">Paenibacillus profundus</name>
    <dbReference type="NCBI Taxonomy" id="1173085"/>
    <lineage>
        <taxon>Bacteria</taxon>
        <taxon>Bacillati</taxon>
        <taxon>Bacillota</taxon>
        <taxon>Bacilli</taxon>
        <taxon>Bacillales</taxon>
        <taxon>Paenibacillaceae</taxon>
        <taxon>Paenibacillus</taxon>
    </lineage>
</organism>
<gene>
    <name evidence="5" type="ORF">LQV63_14220</name>
</gene>
<dbReference type="EMBL" id="JAJNBZ010000010">
    <property type="protein sequence ID" value="MCE5170467.1"/>
    <property type="molecule type" value="Genomic_DNA"/>
</dbReference>